<gene>
    <name evidence="3" type="ORF">MSPICULIGERA_LOCUS13343</name>
</gene>
<evidence type="ECO:0000313" key="3">
    <source>
        <dbReference type="EMBL" id="CAJ0575024.1"/>
    </source>
</evidence>
<dbReference type="EMBL" id="CATQJA010002635">
    <property type="protein sequence ID" value="CAJ0575024.1"/>
    <property type="molecule type" value="Genomic_DNA"/>
</dbReference>
<proteinExistence type="predicted"/>
<dbReference type="Pfam" id="PF13888">
    <property type="entry name" value="MRF_C2"/>
    <property type="match status" value="1"/>
</dbReference>
<feature type="signal peptide" evidence="1">
    <location>
        <begin position="1"/>
        <end position="21"/>
    </location>
</feature>
<dbReference type="InterPro" id="IPR025719">
    <property type="entry name" value="MYRF_C2"/>
</dbReference>
<feature type="domain" description="Myelin gene regulatory factor C-terminal" evidence="2">
    <location>
        <begin position="54"/>
        <end position="152"/>
    </location>
</feature>
<protein>
    <recommendedName>
        <fullName evidence="2">Myelin gene regulatory factor C-terminal domain-containing protein</fullName>
    </recommendedName>
</protein>
<dbReference type="AlphaFoldDB" id="A0AA36G3Z9"/>
<accession>A0AA36G3Z9</accession>
<evidence type="ECO:0000313" key="4">
    <source>
        <dbReference type="Proteomes" id="UP001177023"/>
    </source>
</evidence>
<evidence type="ECO:0000259" key="2">
    <source>
        <dbReference type="Pfam" id="PF13888"/>
    </source>
</evidence>
<name>A0AA36G3Z9_9BILA</name>
<dbReference type="Proteomes" id="UP001177023">
    <property type="component" value="Unassembled WGS sequence"/>
</dbReference>
<keyword evidence="4" id="KW-1185">Reference proteome</keyword>
<keyword evidence="1" id="KW-0732">Signal</keyword>
<organism evidence="3 4">
    <name type="scientific">Mesorhabditis spiculigera</name>
    <dbReference type="NCBI Taxonomy" id="96644"/>
    <lineage>
        <taxon>Eukaryota</taxon>
        <taxon>Metazoa</taxon>
        <taxon>Ecdysozoa</taxon>
        <taxon>Nematoda</taxon>
        <taxon>Chromadorea</taxon>
        <taxon>Rhabditida</taxon>
        <taxon>Rhabditina</taxon>
        <taxon>Rhabditomorpha</taxon>
        <taxon>Rhabditoidea</taxon>
        <taxon>Rhabditidae</taxon>
        <taxon>Mesorhabditinae</taxon>
        <taxon>Mesorhabditis</taxon>
    </lineage>
</organism>
<comment type="caution">
    <text evidence="3">The sequence shown here is derived from an EMBL/GenBank/DDBJ whole genome shotgun (WGS) entry which is preliminary data.</text>
</comment>
<reference evidence="3" key="1">
    <citation type="submission" date="2023-06" db="EMBL/GenBank/DDBJ databases">
        <authorList>
            <person name="Delattre M."/>
        </authorList>
    </citation>
    <scope>NUCLEOTIDE SEQUENCE</scope>
    <source>
        <strain evidence="3">AF72</strain>
    </source>
</reference>
<evidence type="ECO:0000256" key="1">
    <source>
        <dbReference type="SAM" id="SignalP"/>
    </source>
</evidence>
<feature type="chain" id="PRO_5041298441" description="Myelin gene regulatory factor C-terminal domain-containing protein" evidence="1">
    <location>
        <begin position="22"/>
        <end position="187"/>
    </location>
</feature>
<feature type="non-terminal residue" evidence="3">
    <location>
        <position position="1"/>
    </location>
</feature>
<sequence>MAASQTWFLAFCVFTCSYSSQKDVDFAGQSYLRQAMTIGVSSSDQNLNTSAIAAVSLPLDSTAIAAAVVSLCQNQQQASSTTAVFTTSSSPKQSESTRPKLERVHRVRLNTCAYNLSKYHFHIRANEHSTICSLDINRSGKLHSPYDFLSYHQQLNRAIYGEYGINHEPYHFDPTDTLQGFIYCRSF</sequence>